<feature type="region of interest" description="Disordered" evidence="3">
    <location>
        <begin position="1"/>
        <end position="90"/>
    </location>
</feature>
<dbReference type="EMBL" id="JAODUO010000209">
    <property type="protein sequence ID" value="KAK2186222.1"/>
    <property type="molecule type" value="Genomic_DNA"/>
</dbReference>
<dbReference type="PANTHER" id="PTHR16291:SF0">
    <property type="entry name" value="NUCLEAR CAP-BINDING PROTEIN SUBUNIT 3"/>
    <property type="match status" value="1"/>
</dbReference>
<sequence>MAARESEDADIMTTISVPNTNDISDDEEMSDTTEKKGVGHNRRGVSPIHVPAEWGKAEPTGDDDPESLERRQQRAKRFGVSASETEEKSAGDLDLDSLYKSLGVSTRGEERLRVEGIRDEAIHIRGIDNMTTQDVFHFFKDFNPGSIEWIDETSCNVMWLDDETSARALLKLTYDVEHVPEFSELGQTSKPAVKVQEEGMDVDASGGTGWLASGRTHFYPFARLHRQMCLLKIINRYNLI</sequence>
<dbReference type="InterPro" id="IPR019416">
    <property type="entry name" value="NCBP3"/>
</dbReference>
<protein>
    <recommendedName>
        <fullName evidence="2">Nuclear cap-binding protein subunit 3</fullName>
    </recommendedName>
</protein>
<feature type="compositionally biased region" description="Polar residues" evidence="3">
    <location>
        <begin position="13"/>
        <end position="22"/>
    </location>
</feature>
<gene>
    <name evidence="4" type="ORF">NP493_210g03001</name>
</gene>
<proteinExistence type="inferred from homology"/>
<dbReference type="GO" id="GO:0005634">
    <property type="term" value="C:nucleus"/>
    <property type="evidence" value="ECO:0007669"/>
    <property type="project" value="TreeGrafter"/>
</dbReference>
<accession>A0AAD9P157</accession>
<dbReference type="Proteomes" id="UP001209878">
    <property type="component" value="Unassembled WGS sequence"/>
</dbReference>
<dbReference type="AlphaFoldDB" id="A0AAD9P157"/>
<dbReference type="Pfam" id="PF10309">
    <property type="entry name" value="NCBP3"/>
    <property type="match status" value="1"/>
</dbReference>
<evidence type="ECO:0000256" key="2">
    <source>
        <dbReference type="ARBA" id="ARBA00019876"/>
    </source>
</evidence>
<dbReference type="PANTHER" id="PTHR16291">
    <property type="entry name" value="NUCLEAR CAP-BINDING PROTEIN SUBUNIT 3"/>
    <property type="match status" value="1"/>
</dbReference>
<keyword evidence="5" id="KW-1185">Reference proteome</keyword>
<organism evidence="4 5">
    <name type="scientific">Ridgeia piscesae</name>
    <name type="common">Tubeworm</name>
    <dbReference type="NCBI Taxonomy" id="27915"/>
    <lineage>
        <taxon>Eukaryota</taxon>
        <taxon>Metazoa</taxon>
        <taxon>Spiralia</taxon>
        <taxon>Lophotrochozoa</taxon>
        <taxon>Annelida</taxon>
        <taxon>Polychaeta</taxon>
        <taxon>Sedentaria</taxon>
        <taxon>Canalipalpata</taxon>
        <taxon>Sabellida</taxon>
        <taxon>Siboglinidae</taxon>
        <taxon>Ridgeia</taxon>
    </lineage>
</organism>
<comment type="similarity">
    <text evidence="1">Belongs to the NCBP3 family.</text>
</comment>
<evidence type="ECO:0000313" key="4">
    <source>
        <dbReference type="EMBL" id="KAK2186222.1"/>
    </source>
</evidence>
<evidence type="ECO:0000313" key="5">
    <source>
        <dbReference type="Proteomes" id="UP001209878"/>
    </source>
</evidence>
<name>A0AAD9P157_RIDPI</name>
<dbReference type="Gene3D" id="3.30.70.330">
    <property type="match status" value="1"/>
</dbReference>
<dbReference type="GO" id="GO:0000340">
    <property type="term" value="F:RNA 7-methylguanosine cap binding"/>
    <property type="evidence" value="ECO:0007669"/>
    <property type="project" value="InterPro"/>
</dbReference>
<dbReference type="GO" id="GO:0003729">
    <property type="term" value="F:mRNA binding"/>
    <property type="evidence" value="ECO:0007669"/>
    <property type="project" value="InterPro"/>
</dbReference>
<evidence type="ECO:0000256" key="3">
    <source>
        <dbReference type="SAM" id="MobiDB-lite"/>
    </source>
</evidence>
<dbReference type="InterPro" id="IPR012677">
    <property type="entry name" value="Nucleotide-bd_a/b_plait_sf"/>
</dbReference>
<comment type="caution">
    <text evidence="4">The sequence shown here is derived from an EMBL/GenBank/DDBJ whole genome shotgun (WGS) entry which is preliminary data.</text>
</comment>
<reference evidence="4" key="1">
    <citation type="journal article" date="2023" name="Mol. Biol. Evol.">
        <title>Third-Generation Sequencing Reveals the Adaptive Role of the Epigenome in Three Deep-Sea Polychaetes.</title>
        <authorList>
            <person name="Perez M."/>
            <person name="Aroh O."/>
            <person name="Sun Y."/>
            <person name="Lan Y."/>
            <person name="Juniper S.K."/>
            <person name="Young C.R."/>
            <person name="Angers B."/>
            <person name="Qian P.Y."/>
        </authorList>
    </citation>
    <scope>NUCLEOTIDE SEQUENCE</scope>
    <source>
        <strain evidence="4">R07B-5</strain>
    </source>
</reference>
<evidence type="ECO:0000256" key="1">
    <source>
        <dbReference type="ARBA" id="ARBA00006069"/>
    </source>
</evidence>